<proteinExistence type="predicted"/>
<keyword evidence="3" id="KW-1185">Reference proteome</keyword>
<accession>A0A1D3D7Q5</accession>
<dbReference type="InParanoid" id="A0A1D3D7Q5"/>
<comment type="caution">
    <text evidence="2">The sequence shown here is derived from an EMBL/GenBank/DDBJ whole genome shotgun (WGS) entry which is preliminary data.</text>
</comment>
<organism evidence="2 3">
    <name type="scientific">Cyclospora cayetanensis</name>
    <dbReference type="NCBI Taxonomy" id="88456"/>
    <lineage>
        <taxon>Eukaryota</taxon>
        <taxon>Sar</taxon>
        <taxon>Alveolata</taxon>
        <taxon>Apicomplexa</taxon>
        <taxon>Conoidasida</taxon>
        <taxon>Coccidia</taxon>
        <taxon>Eucoccidiorida</taxon>
        <taxon>Eimeriorina</taxon>
        <taxon>Eimeriidae</taxon>
        <taxon>Cyclospora</taxon>
    </lineage>
</organism>
<evidence type="ECO:0000313" key="3">
    <source>
        <dbReference type="Proteomes" id="UP000095192"/>
    </source>
</evidence>
<feature type="compositionally biased region" description="Low complexity" evidence="1">
    <location>
        <begin position="29"/>
        <end position="42"/>
    </location>
</feature>
<protein>
    <submittedName>
        <fullName evidence="2">Uncharacterized protein</fullName>
    </submittedName>
</protein>
<reference evidence="2 3" key="1">
    <citation type="journal article" date="2016" name="BMC Genomics">
        <title>Comparative genomics reveals Cyclospora cayetanensis possesses coccidia-like metabolism and invasion components but unique surface antigens.</title>
        <authorList>
            <person name="Liu S."/>
            <person name="Wang L."/>
            <person name="Zheng H."/>
            <person name="Xu Z."/>
            <person name="Roellig D.M."/>
            <person name="Li N."/>
            <person name="Frace M.A."/>
            <person name="Tang K."/>
            <person name="Arrowood M.J."/>
            <person name="Moss D.M."/>
            <person name="Zhang L."/>
            <person name="Feng Y."/>
            <person name="Xiao L."/>
        </authorList>
    </citation>
    <scope>NUCLEOTIDE SEQUENCE [LARGE SCALE GENOMIC DNA]</scope>
    <source>
        <strain evidence="2 3">CHN_HEN01</strain>
    </source>
</reference>
<feature type="region of interest" description="Disordered" evidence="1">
    <location>
        <begin position="213"/>
        <end position="296"/>
    </location>
</feature>
<sequence length="576" mass="59583">MSAEKALEVYPPPGKSSTHSLPPAGDDGASALAKAFAARASAPPSPPLNPSHSVQSVSSPEKNPENCCRKGEVETPVDASKQPPSLTSCSSVEPSTAAQHPPPASSASRRQFHTPPDQEEACEHPFSGEFDELPLMLLRSSCESASTGGPCVTPPASAQPPVGEEWRQGVSACVAAAFRDLQGSMHLRTSNSRAMRIGLEEALHVENSLEMVGSLPASPRRHAKEKAERKGANAGAKALGRSVSATPSDSPSAGPPGGSTDAGVKGLPARASPGSQREQTDHNTSDEEILEGGALETKDDLQTEFLSAYAISAHRVAAIAEAAEAAAEEGAAAAATVKLKAAAMPRSSTSCLSTASLRQAGAAGSGHATPQSPPVQGPVANPRPVDSPAQATSAWSRGVTANPEPKQQLKKQWTRNIFRRQGSAAQASSQCAESLGHSISTCMSTVTQSNKPGLGDGGRANVVSSLTAANPFLKALRLEGLGLVSPELRVSTCVLENAHSQPGVFPVPEIEQPSGRRLYLPKASGLQQEDRRESFSYGQYRDLAAQGAATGPLATPARVPRKLGDTALSRRPKGAL</sequence>
<evidence type="ECO:0000313" key="2">
    <source>
        <dbReference type="EMBL" id="OEH79449.1"/>
    </source>
</evidence>
<gene>
    <name evidence="2" type="ORF">cyc_08321</name>
</gene>
<feature type="compositionally biased region" description="Basic and acidic residues" evidence="1">
    <location>
        <begin position="62"/>
        <end position="73"/>
    </location>
</feature>
<dbReference type="Proteomes" id="UP000095192">
    <property type="component" value="Unassembled WGS sequence"/>
</dbReference>
<dbReference type="VEuPathDB" id="ToxoDB:LOC34624080"/>
<name>A0A1D3D7Q5_9EIME</name>
<evidence type="ECO:0000256" key="1">
    <source>
        <dbReference type="SAM" id="MobiDB-lite"/>
    </source>
</evidence>
<feature type="compositionally biased region" description="Polar residues" evidence="1">
    <location>
        <begin position="82"/>
        <end position="93"/>
    </location>
</feature>
<feature type="region of interest" description="Disordered" evidence="1">
    <location>
        <begin position="1"/>
        <end position="124"/>
    </location>
</feature>
<dbReference type="VEuPathDB" id="ToxoDB:cyc_08321"/>
<feature type="region of interest" description="Disordered" evidence="1">
    <location>
        <begin position="548"/>
        <end position="576"/>
    </location>
</feature>
<dbReference type="EMBL" id="JROU02000380">
    <property type="protein sequence ID" value="OEH79449.1"/>
    <property type="molecule type" value="Genomic_DNA"/>
</dbReference>
<dbReference type="AlphaFoldDB" id="A0A1D3D7Q5"/>
<feature type="compositionally biased region" description="Low complexity" evidence="1">
    <location>
        <begin position="244"/>
        <end position="263"/>
    </location>
</feature>
<feature type="region of interest" description="Disordered" evidence="1">
    <location>
        <begin position="361"/>
        <end position="410"/>
    </location>
</feature>